<proteinExistence type="predicted"/>
<dbReference type="EMBL" id="LAZR01037396">
    <property type="protein sequence ID" value="KKL22324.1"/>
    <property type="molecule type" value="Genomic_DNA"/>
</dbReference>
<evidence type="ECO:0000313" key="1">
    <source>
        <dbReference type="EMBL" id="KKL22324.1"/>
    </source>
</evidence>
<name>A0A0F9BK98_9ZZZZ</name>
<gene>
    <name evidence="1" type="ORF">LCGC14_2436580</name>
</gene>
<organism evidence="1">
    <name type="scientific">marine sediment metagenome</name>
    <dbReference type="NCBI Taxonomy" id="412755"/>
    <lineage>
        <taxon>unclassified sequences</taxon>
        <taxon>metagenomes</taxon>
        <taxon>ecological metagenomes</taxon>
    </lineage>
</organism>
<sequence length="110" mass="12696">MRTLVKSPQKDTFTLDDVDQHNMVYVVSGVSVLILIKRIYISETERVWAPITLCTGSDSSWGDLHGSTAAECIANFLAYFVEYHYTQPVVTEYTPDEYRQRLSERWNSIK</sequence>
<protein>
    <submittedName>
        <fullName evidence="1">Uncharacterized protein</fullName>
    </submittedName>
</protein>
<comment type="caution">
    <text evidence="1">The sequence shown here is derived from an EMBL/GenBank/DDBJ whole genome shotgun (WGS) entry which is preliminary data.</text>
</comment>
<reference evidence="1" key="1">
    <citation type="journal article" date="2015" name="Nature">
        <title>Complex archaea that bridge the gap between prokaryotes and eukaryotes.</title>
        <authorList>
            <person name="Spang A."/>
            <person name="Saw J.H."/>
            <person name="Jorgensen S.L."/>
            <person name="Zaremba-Niedzwiedzka K."/>
            <person name="Martijn J."/>
            <person name="Lind A.E."/>
            <person name="van Eijk R."/>
            <person name="Schleper C."/>
            <person name="Guy L."/>
            <person name="Ettema T.J."/>
        </authorList>
    </citation>
    <scope>NUCLEOTIDE SEQUENCE</scope>
</reference>
<dbReference type="AlphaFoldDB" id="A0A0F9BK98"/>
<accession>A0A0F9BK98</accession>